<keyword evidence="4 6" id="KW-1133">Transmembrane helix</keyword>
<dbReference type="EMBL" id="VJWA01000001">
    <property type="protein sequence ID" value="TRW17516.1"/>
    <property type="molecule type" value="Genomic_DNA"/>
</dbReference>
<accession>A0A552UH28</accession>
<name>A0A552UH28_9SPHN</name>
<dbReference type="OrthoDB" id="7400974at2"/>
<dbReference type="AlphaFoldDB" id="A0A552UH28"/>
<evidence type="ECO:0000256" key="4">
    <source>
        <dbReference type="ARBA" id="ARBA00022989"/>
    </source>
</evidence>
<comment type="subcellular location">
    <subcellularLocation>
        <location evidence="1">Membrane</location>
        <topology evidence="1">Multi-pass membrane protein</topology>
    </subcellularLocation>
</comment>
<evidence type="ECO:0000256" key="2">
    <source>
        <dbReference type="ARBA" id="ARBA00007802"/>
    </source>
</evidence>
<evidence type="ECO:0000313" key="7">
    <source>
        <dbReference type="EMBL" id="TRW17516.1"/>
    </source>
</evidence>
<reference evidence="7 8" key="1">
    <citation type="submission" date="2019-07" db="EMBL/GenBank/DDBJ databases">
        <title>Novel species isolated from glacier.</title>
        <authorList>
            <person name="Liu Q."/>
            <person name="Xin Y.-H."/>
        </authorList>
    </citation>
    <scope>NUCLEOTIDE SEQUENCE [LARGE SCALE GENOMIC DNA]</scope>
    <source>
        <strain evidence="7 8">LB1R16</strain>
    </source>
</reference>
<evidence type="ECO:0000256" key="5">
    <source>
        <dbReference type="ARBA" id="ARBA00023136"/>
    </source>
</evidence>
<comment type="similarity">
    <text evidence="2">Belongs to the TrbL/VirB6 family.</text>
</comment>
<organism evidence="7 8">
    <name type="scientific">Glacieibacterium frigidum</name>
    <dbReference type="NCBI Taxonomy" id="2593303"/>
    <lineage>
        <taxon>Bacteria</taxon>
        <taxon>Pseudomonadati</taxon>
        <taxon>Pseudomonadota</taxon>
        <taxon>Alphaproteobacteria</taxon>
        <taxon>Sphingomonadales</taxon>
        <taxon>Sphingosinicellaceae</taxon>
        <taxon>Glacieibacterium</taxon>
    </lineage>
</organism>
<evidence type="ECO:0000256" key="3">
    <source>
        <dbReference type="ARBA" id="ARBA00022692"/>
    </source>
</evidence>
<comment type="caution">
    <text evidence="7">The sequence shown here is derived from an EMBL/GenBank/DDBJ whole genome shotgun (WGS) entry which is preliminary data.</text>
</comment>
<dbReference type="Proteomes" id="UP000317894">
    <property type="component" value="Unassembled WGS sequence"/>
</dbReference>
<gene>
    <name evidence="7" type="ORF">FMM06_04990</name>
</gene>
<feature type="transmembrane region" description="Helical" evidence="6">
    <location>
        <begin position="282"/>
        <end position="300"/>
    </location>
</feature>
<dbReference type="RefSeq" id="WP_143555061.1">
    <property type="nucleotide sequence ID" value="NZ_VJWA01000001.1"/>
</dbReference>
<feature type="transmembrane region" description="Helical" evidence="6">
    <location>
        <begin position="248"/>
        <end position="270"/>
    </location>
</feature>
<protein>
    <submittedName>
        <fullName evidence="7">Type IV secretion system protein</fullName>
    </submittedName>
</protein>
<dbReference type="Pfam" id="PF04610">
    <property type="entry name" value="TrbL"/>
    <property type="match status" value="1"/>
</dbReference>
<evidence type="ECO:0000256" key="1">
    <source>
        <dbReference type="ARBA" id="ARBA00004141"/>
    </source>
</evidence>
<evidence type="ECO:0000313" key="8">
    <source>
        <dbReference type="Proteomes" id="UP000317894"/>
    </source>
</evidence>
<keyword evidence="5 6" id="KW-0472">Membrane</keyword>
<dbReference type="InterPro" id="IPR007688">
    <property type="entry name" value="Conjugal_tfr_TrbL/VirB6"/>
</dbReference>
<keyword evidence="3 6" id="KW-0812">Transmembrane</keyword>
<feature type="transmembrane region" description="Helical" evidence="6">
    <location>
        <begin position="178"/>
        <end position="199"/>
    </location>
</feature>
<proteinExistence type="inferred from homology"/>
<dbReference type="GO" id="GO:0030255">
    <property type="term" value="P:protein secretion by the type IV secretion system"/>
    <property type="evidence" value="ECO:0007669"/>
    <property type="project" value="InterPro"/>
</dbReference>
<sequence length="404" mass="41513">MIDACAATFTGDTPLRDVLAGADCLIRTQVEQGYAALLAPGGSFATALTIALTIYVAVFGYRLMLGLSSLTLGEVVPHFVKIGLVVALASSWPSYQALVFDLLFDGPEQLADVIVRQAGGPAGQGETMLALQAVFERLTDAAADAWAQVAPVAVTPPAPVVPGAPPAVAPPAAVPLPFALGASQFVAAILWSSALVLVAASVGVLLVVRIVLALLLVLGPVFIAFALFRSTRGVAEGWLRVTVRFALVPLFALPMIAVVVAVLAPVVATLDAPVEAVRDSPALLILLVVAVFAAVMWQAAKLGRGIAAGIRLPRGGPAPVPEPPRAATPMTADERVLTATRAQTIVAAIDAGNRRTAPGSIGTTPAAIVATRSIAGPATEVRTTDVPRLGQTYRRLAVAVAPRR</sequence>
<dbReference type="GO" id="GO:0016020">
    <property type="term" value="C:membrane"/>
    <property type="evidence" value="ECO:0007669"/>
    <property type="project" value="UniProtKB-SubCell"/>
</dbReference>
<feature type="transmembrane region" description="Helical" evidence="6">
    <location>
        <begin position="44"/>
        <end position="63"/>
    </location>
</feature>
<evidence type="ECO:0000256" key="6">
    <source>
        <dbReference type="SAM" id="Phobius"/>
    </source>
</evidence>
<keyword evidence="8" id="KW-1185">Reference proteome</keyword>
<feature type="transmembrane region" description="Helical" evidence="6">
    <location>
        <begin position="206"/>
        <end position="228"/>
    </location>
</feature>